<accession>A0A1H5TH10</accession>
<dbReference type="InterPro" id="IPR003594">
    <property type="entry name" value="HATPase_dom"/>
</dbReference>
<dbReference type="InterPro" id="IPR036890">
    <property type="entry name" value="HATPase_C_sf"/>
</dbReference>
<sequence>MYRGGRVGHTEAVSGHRITVWISRAARRWPWPAAAGPGGSRRLTRWAWTADATLAVFLAAATVYAASHRVVGDTTRVTKVGLRSPAIGALAAGPPRPPAPPLPPHVPRFPEAAEAGLRYVTSAPWWLLALAALSALPLAFRRRWPLPAYGAVVTATLAFQLADRHPRLPEGTVNSTLFSFVSCLIAAYSAALYGPDRGPGRPTRRPAAAALLAGAVVFGVFHDDLVPAVAPGFVPIVLLVPIALAANTVHTWRQRMRTMEAEQEAATRLAVDLERARIARELHDVVTHNVSMMTVQAGAARTVLGSEPEQARQALLAVESAGRAALGELRHVMGLLAMTSDPRFPEATALTPQPGLGEVDALADRVRGTGVPVELTVTGSPVPLPAGVDLAAYRVAQEALTNTVKHAAGAHVSIHVDYRPGEVRVEVADTGGSPSAAAGGGNGRGLMGLRERLAVYGGTLDAGRRLTGGYRVRAVIPVTGSVAEA</sequence>
<dbReference type="Pfam" id="PF02518">
    <property type="entry name" value="HATPase_c"/>
    <property type="match status" value="1"/>
</dbReference>
<keyword evidence="9" id="KW-0472">Membrane</keyword>
<dbReference type="Proteomes" id="UP000236754">
    <property type="component" value="Unassembled WGS sequence"/>
</dbReference>
<evidence type="ECO:0000259" key="11">
    <source>
        <dbReference type="Pfam" id="PF07730"/>
    </source>
</evidence>
<evidence type="ECO:0000256" key="9">
    <source>
        <dbReference type="SAM" id="Phobius"/>
    </source>
</evidence>
<organism evidence="12 13">
    <name type="scientific">Actinacidiphila yanglinensis</name>
    <dbReference type="NCBI Taxonomy" id="310779"/>
    <lineage>
        <taxon>Bacteria</taxon>
        <taxon>Bacillati</taxon>
        <taxon>Actinomycetota</taxon>
        <taxon>Actinomycetes</taxon>
        <taxon>Kitasatosporales</taxon>
        <taxon>Streptomycetaceae</taxon>
        <taxon>Actinacidiphila</taxon>
    </lineage>
</organism>
<feature type="transmembrane region" description="Helical" evidence="9">
    <location>
        <begin position="206"/>
        <end position="222"/>
    </location>
</feature>
<evidence type="ECO:0000256" key="6">
    <source>
        <dbReference type="ARBA" id="ARBA00022777"/>
    </source>
</evidence>
<feature type="domain" description="Signal transduction histidine kinase subgroup 3 dimerisation and phosphoacceptor" evidence="11">
    <location>
        <begin position="274"/>
        <end position="336"/>
    </location>
</feature>
<evidence type="ECO:0000313" key="13">
    <source>
        <dbReference type="Proteomes" id="UP000236754"/>
    </source>
</evidence>
<evidence type="ECO:0000256" key="2">
    <source>
        <dbReference type="ARBA" id="ARBA00012438"/>
    </source>
</evidence>
<dbReference type="PANTHER" id="PTHR24421">
    <property type="entry name" value="NITRATE/NITRITE SENSOR PROTEIN NARX-RELATED"/>
    <property type="match status" value="1"/>
</dbReference>
<dbReference type="Gene3D" id="3.30.565.10">
    <property type="entry name" value="Histidine kinase-like ATPase, C-terminal domain"/>
    <property type="match status" value="1"/>
</dbReference>
<dbReference type="InterPro" id="IPR050482">
    <property type="entry name" value="Sensor_HK_TwoCompSys"/>
</dbReference>
<dbReference type="EMBL" id="FNVU01000001">
    <property type="protein sequence ID" value="SEF62152.1"/>
    <property type="molecule type" value="Genomic_DNA"/>
</dbReference>
<dbReference type="EC" id="2.7.13.3" evidence="2"/>
<name>A0A1H5TH10_9ACTN</name>
<keyword evidence="9" id="KW-1133">Transmembrane helix</keyword>
<dbReference type="PANTHER" id="PTHR24421:SF10">
    <property type="entry name" value="NITRATE_NITRITE SENSOR PROTEIN NARQ"/>
    <property type="match status" value="1"/>
</dbReference>
<feature type="transmembrane region" description="Helical" evidence="9">
    <location>
        <begin position="228"/>
        <end position="249"/>
    </location>
</feature>
<keyword evidence="9" id="KW-0812">Transmembrane</keyword>
<keyword evidence="8" id="KW-0902">Two-component regulatory system</keyword>
<dbReference type="InterPro" id="IPR011712">
    <property type="entry name" value="Sig_transdc_His_kin_sub3_dim/P"/>
</dbReference>
<dbReference type="Pfam" id="PF07730">
    <property type="entry name" value="HisKA_3"/>
    <property type="match status" value="1"/>
</dbReference>
<keyword evidence="13" id="KW-1185">Reference proteome</keyword>
<feature type="transmembrane region" description="Helical" evidence="9">
    <location>
        <begin position="123"/>
        <end position="139"/>
    </location>
</feature>
<feature type="transmembrane region" description="Helical" evidence="9">
    <location>
        <begin position="174"/>
        <end position="194"/>
    </location>
</feature>
<feature type="domain" description="Histidine kinase/HSP90-like ATPase" evidence="10">
    <location>
        <begin position="390"/>
        <end position="479"/>
    </location>
</feature>
<evidence type="ECO:0000256" key="7">
    <source>
        <dbReference type="ARBA" id="ARBA00022840"/>
    </source>
</evidence>
<evidence type="ECO:0000313" key="12">
    <source>
        <dbReference type="EMBL" id="SEF62152.1"/>
    </source>
</evidence>
<keyword evidence="4" id="KW-0808">Transferase</keyword>
<keyword evidence="5" id="KW-0547">Nucleotide-binding</keyword>
<dbReference type="AlphaFoldDB" id="A0A1H5TH10"/>
<evidence type="ECO:0000256" key="8">
    <source>
        <dbReference type="ARBA" id="ARBA00023012"/>
    </source>
</evidence>
<gene>
    <name evidence="12" type="ORF">SAMN05216223_101525</name>
</gene>
<proteinExistence type="predicted"/>
<evidence type="ECO:0000259" key="10">
    <source>
        <dbReference type="Pfam" id="PF02518"/>
    </source>
</evidence>
<dbReference type="GO" id="GO:0016020">
    <property type="term" value="C:membrane"/>
    <property type="evidence" value="ECO:0007669"/>
    <property type="project" value="InterPro"/>
</dbReference>
<keyword evidence="7" id="KW-0067">ATP-binding</keyword>
<dbReference type="GO" id="GO:0005524">
    <property type="term" value="F:ATP binding"/>
    <property type="evidence" value="ECO:0007669"/>
    <property type="project" value="UniProtKB-KW"/>
</dbReference>
<keyword evidence="6 12" id="KW-0418">Kinase</keyword>
<evidence type="ECO:0000256" key="4">
    <source>
        <dbReference type="ARBA" id="ARBA00022679"/>
    </source>
</evidence>
<comment type="catalytic activity">
    <reaction evidence="1">
        <text>ATP + protein L-histidine = ADP + protein N-phospho-L-histidine.</text>
        <dbReference type="EC" id="2.7.13.3"/>
    </reaction>
</comment>
<dbReference type="SUPFAM" id="SSF55874">
    <property type="entry name" value="ATPase domain of HSP90 chaperone/DNA topoisomerase II/histidine kinase"/>
    <property type="match status" value="1"/>
</dbReference>
<evidence type="ECO:0000256" key="1">
    <source>
        <dbReference type="ARBA" id="ARBA00000085"/>
    </source>
</evidence>
<feature type="transmembrane region" description="Helical" evidence="9">
    <location>
        <begin position="146"/>
        <end position="162"/>
    </location>
</feature>
<dbReference type="CDD" id="cd16917">
    <property type="entry name" value="HATPase_UhpB-NarQ-NarX-like"/>
    <property type="match status" value="1"/>
</dbReference>
<protein>
    <recommendedName>
        <fullName evidence="2">histidine kinase</fullName>
        <ecNumber evidence="2">2.7.13.3</ecNumber>
    </recommendedName>
</protein>
<dbReference type="GO" id="GO:0046983">
    <property type="term" value="F:protein dimerization activity"/>
    <property type="evidence" value="ECO:0007669"/>
    <property type="project" value="InterPro"/>
</dbReference>
<dbReference type="Gene3D" id="1.20.5.1930">
    <property type="match status" value="1"/>
</dbReference>
<dbReference type="GO" id="GO:0000155">
    <property type="term" value="F:phosphorelay sensor kinase activity"/>
    <property type="evidence" value="ECO:0007669"/>
    <property type="project" value="InterPro"/>
</dbReference>
<dbReference type="OrthoDB" id="227596at2"/>
<keyword evidence="3" id="KW-0597">Phosphoprotein</keyword>
<feature type="transmembrane region" description="Helical" evidence="9">
    <location>
        <begin position="46"/>
        <end position="66"/>
    </location>
</feature>
<evidence type="ECO:0000256" key="3">
    <source>
        <dbReference type="ARBA" id="ARBA00022553"/>
    </source>
</evidence>
<evidence type="ECO:0000256" key="5">
    <source>
        <dbReference type="ARBA" id="ARBA00022741"/>
    </source>
</evidence>
<reference evidence="12 13" key="1">
    <citation type="submission" date="2016-10" db="EMBL/GenBank/DDBJ databases">
        <authorList>
            <person name="de Groot N.N."/>
        </authorList>
    </citation>
    <scope>NUCLEOTIDE SEQUENCE [LARGE SCALE GENOMIC DNA]</scope>
    <source>
        <strain evidence="12 13">CGMCC 4.2023</strain>
    </source>
</reference>